<keyword evidence="2" id="KW-0378">Hydrolase</keyword>
<proteinExistence type="predicted"/>
<sequence precursor="true">MIVRTCLPFCLLFAAFLPLAFAVDPLPSWNDGPNKKAIIDFVEKVTKAGTPDFVPVEERISVFDNDGTLWCENPLPFQAIFAADELKTLLPDHPEWREDPSVKAFLKSDIAALSANHYKGLLEIIALTHAGITPDEFTARVKQWLATAKHPRFDRPFTECVYQPMLELLSYLRANDFQTWIVSGGGVDFMRVFAEGTYGIPPEQIIGSYSLVRFEMKDGKPVLTKTVDSLFIDDKGGKPVGIHTFLGRRPIAAFGNSNGDQAMIEYTTIDNPRPSFGLIVHHTDAEREYAYDANPKSTGKLTTALEVAPKYGWTVVDMKNDWKTILP</sequence>
<dbReference type="GO" id="GO:0016787">
    <property type="term" value="F:hydrolase activity"/>
    <property type="evidence" value="ECO:0007669"/>
    <property type="project" value="UniProtKB-KW"/>
</dbReference>
<accession>A0A517M919</accession>
<name>A0A517M919_9BACT</name>
<dbReference type="InterPro" id="IPR023214">
    <property type="entry name" value="HAD_sf"/>
</dbReference>
<evidence type="ECO:0000256" key="1">
    <source>
        <dbReference type="SAM" id="SignalP"/>
    </source>
</evidence>
<dbReference type="Gene3D" id="3.40.50.1000">
    <property type="entry name" value="HAD superfamily/HAD-like"/>
    <property type="match status" value="1"/>
</dbReference>
<dbReference type="RefSeq" id="WP_145349460.1">
    <property type="nucleotide sequence ID" value="NZ_CP036262.1"/>
</dbReference>
<dbReference type="EMBL" id="CP036262">
    <property type="protein sequence ID" value="QDS91383.1"/>
    <property type="molecule type" value="Genomic_DNA"/>
</dbReference>
<feature type="chain" id="PRO_5022156348" evidence="1">
    <location>
        <begin position="23"/>
        <end position="327"/>
    </location>
</feature>
<dbReference type="Pfam" id="PF12710">
    <property type="entry name" value="HAD"/>
    <property type="match status" value="1"/>
</dbReference>
<dbReference type="AlphaFoldDB" id="A0A517M919"/>
<dbReference type="Proteomes" id="UP000320672">
    <property type="component" value="Chromosome"/>
</dbReference>
<dbReference type="OrthoDB" id="9799365at2"/>
<dbReference type="KEGG" id="rml:FF011L_01120"/>
<dbReference type="InterPro" id="IPR036412">
    <property type="entry name" value="HAD-like_sf"/>
</dbReference>
<reference evidence="2 3" key="1">
    <citation type="submission" date="2019-02" db="EMBL/GenBank/DDBJ databases">
        <title>Deep-cultivation of Planctomycetes and their phenomic and genomic characterization uncovers novel biology.</title>
        <authorList>
            <person name="Wiegand S."/>
            <person name="Jogler M."/>
            <person name="Boedeker C."/>
            <person name="Pinto D."/>
            <person name="Vollmers J."/>
            <person name="Rivas-Marin E."/>
            <person name="Kohn T."/>
            <person name="Peeters S.H."/>
            <person name="Heuer A."/>
            <person name="Rast P."/>
            <person name="Oberbeckmann S."/>
            <person name="Bunk B."/>
            <person name="Jeske O."/>
            <person name="Meyerdierks A."/>
            <person name="Storesund J.E."/>
            <person name="Kallscheuer N."/>
            <person name="Luecker S."/>
            <person name="Lage O.M."/>
            <person name="Pohl T."/>
            <person name="Merkel B.J."/>
            <person name="Hornburger P."/>
            <person name="Mueller R.-W."/>
            <person name="Bruemmer F."/>
            <person name="Labrenz M."/>
            <person name="Spormann A.M."/>
            <person name="Op den Camp H."/>
            <person name="Overmann J."/>
            <person name="Amann R."/>
            <person name="Jetten M.S.M."/>
            <person name="Mascher T."/>
            <person name="Medema M.H."/>
            <person name="Devos D.P."/>
            <person name="Kaster A.-K."/>
            <person name="Ovreas L."/>
            <person name="Rohde M."/>
            <person name="Galperin M.Y."/>
            <person name="Jogler C."/>
        </authorList>
    </citation>
    <scope>NUCLEOTIDE SEQUENCE [LARGE SCALE GENOMIC DNA]</scope>
    <source>
        <strain evidence="2 3">FF011L</strain>
    </source>
</reference>
<protein>
    <submittedName>
        <fullName evidence="2">Haloacid dehalogenase-like hydrolase</fullName>
    </submittedName>
</protein>
<evidence type="ECO:0000313" key="3">
    <source>
        <dbReference type="Proteomes" id="UP000320672"/>
    </source>
</evidence>
<feature type="signal peptide" evidence="1">
    <location>
        <begin position="1"/>
        <end position="22"/>
    </location>
</feature>
<dbReference type="SUPFAM" id="SSF56784">
    <property type="entry name" value="HAD-like"/>
    <property type="match status" value="1"/>
</dbReference>
<keyword evidence="1" id="KW-0732">Signal</keyword>
<keyword evidence="3" id="KW-1185">Reference proteome</keyword>
<evidence type="ECO:0000313" key="2">
    <source>
        <dbReference type="EMBL" id="QDS91383.1"/>
    </source>
</evidence>
<organism evidence="2 3">
    <name type="scientific">Roseimaritima multifibrata</name>
    <dbReference type="NCBI Taxonomy" id="1930274"/>
    <lineage>
        <taxon>Bacteria</taxon>
        <taxon>Pseudomonadati</taxon>
        <taxon>Planctomycetota</taxon>
        <taxon>Planctomycetia</taxon>
        <taxon>Pirellulales</taxon>
        <taxon>Pirellulaceae</taxon>
        <taxon>Roseimaritima</taxon>
    </lineage>
</organism>
<gene>
    <name evidence="2" type="ORF">FF011L_01120</name>
</gene>